<proteinExistence type="predicted"/>
<comment type="caution">
    <text evidence="1">The sequence shown here is derived from an EMBL/GenBank/DDBJ whole genome shotgun (WGS) entry which is preliminary data.</text>
</comment>
<reference evidence="1 2" key="1">
    <citation type="submission" date="2024-05" db="EMBL/GenBank/DDBJ databases">
        <title>Genome sequencing and assembly of Indian major carp, Cirrhinus mrigala (Hamilton, 1822).</title>
        <authorList>
            <person name="Mohindra V."/>
            <person name="Chowdhury L.M."/>
            <person name="Lal K."/>
            <person name="Jena J.K."/>
        </authorList>
    </citation>
    <scope>NUCLEOTIDE SEQUENCE [LARGE SCALE GENOMIC DNA]</scope>
    <source>
        <strain evidence="1">CM1030</strain>
        <tissue evidence="1">Blood</tissue>
    </source>
</reference>
<dbReference type="Proteomes" id="UP001529510">
    <property type="component" value="Unassembled WGS sequence"/>
</dbReference>
<dbReference type="PANTHER" id="PTHR21063">
    <property type="entry name" value="LFA-3"/>
    <property type="match status" value="1"/>
</dbReference>
<feature type="non-terminal residue" evidence="1">
    <location>
        <position position="51"/>
    </location>
</feature>
<dbReference type="AlphaFoldDB" id="A0ABD0NIL1"/>
<sequence>VQMEEKFRERLRLDHQTGSLTITNTRTTDAGDYQIQMSSSRFNIKRDFSVS</sequence>
<keyword evidence="2" id="KW-1185">Reference proteome</keyword>
<feature type="non-terminal residue" evidence="1">
    <location>
        <position position="1"/>
    </location>
</feature>
<dbReference type="EMBL" id="JAMKFB020000022">
    <property type="protein sequence ID" value="KAL0161215.1"/>
    <property type="molecule type" value="Genomic_DNA"/>
</dbReference>
<dbReference type="SUPFAM" id="SSF48726">
    <property type="entry name" value="Immunoglobulin"/>
    <property type="match status" value="1"/>
</dbReference>
<dbReference type="InterPro" id="IPR036179">
    <property type="entry name" value="Ig-like_dom_sf"/>
</dbReference>
<dbReference type="PANTHER" id="PTHR21063:SF4">
    <property type="entry name" value="CD48 ANTIGEN-RELATED"/>
    <property type="match status" value="1"/>
</dbReference>
<organism evidence="1 2">
    <name type="scientific">Cirrhinus mrigala</name>
    <name type="common">Mrigala</name>
    <dbReference type="NCBI Taxonomy" id="683832"/>
    <lineage>
        <taxon>Eukaryota</taxon>
        <taxon>Metazoa</taxon>
        <taxon>Chordata</taxon>
        <taxon>Craniata</taxon>
        <taxon>Vertebrata</taxon>
        <taxon>Euteleostomi</taxon>
        <taxon>Actinopterygii</taxon>
        <taxon>Neopterygii</taxon>
        <taxon>Teleostei</taxon>
        <taxon>Ostariophysi</taxon>
        <taxon>Cypriniformes</taxon>
        <taxon>Cyprinidae</taxon>
        <taxon>Labeoninae</taxon>
        <taxon>Labeonini</taxon>
        <taxon>Cirrhinus</taxon>
    </lineage>
</organism>
<protein>
    <recommendedName>
        <fullName evidence="3">Immunoglobulin V-set domain-containing protein</fullName>
    </recommendedName>
</protein>
<name>A0ABD0NIL1_CIRMR</name>
<evidence type="ECO:0000313" key="2">
    <source>
        <dbReference type="Proteomes" id="UP001529510"/>
    </source>
</evidence>
<accession>A0ABD0NIL1</accession>
<gene>
    <name evidence="1" type="ORF">M9458_044940</name>
</gene>
<evidence type="ECO:0000313" key="1">
    <source>
        <dbReference type="EMBL" id="KAL0161215.1"/>
    </source>
</evidence>
<evidence type="ECO:0008006" key="3">
    <source>
        <dbReference type="Google" id="ProtNLM"/>
    </source>
</evidence>
<dbReference type="Gene3D" id="2.60.40.2710">
    <property type="match status" value="1"/>
</dbReference>